<keyword evidence="1" id="KW-0175">Coiled coil</keyword>
<evidence type="ECO:0000256" key="1">
    <source>
        <dbReference type="SAM" id="Coils"/>
    </source>
</evidence>
<evidence type="ECO:0000313" key="4">
    <source>
        <dbReference type="Proteomes" id="UP001201262"/>
    </source>
</evidence>
<dbReference type="RefSeq" id="XP_046067906.1">
    <property type="nucleotide sequence ID" value="XM_046217014.1"/>
</dbReference>
<evidence type="ECO:0000256" key="2">
    <source>
        <dbReference type="SAM" id="MobiDB-lite"/>
    </source>
</evidence>
<gene>
    <name evidence="3" type="ORF">BGW36DRAFT_386537</name>
</gene>
<comment type="caution">
    <text evidence="3">The sequence shown here is derived from an EMBL/GenBank/DDBJ whole genome shotgun (WGS) entry which is preliminary data.</text>
</comment>
<name>A0AAD4KGY2_9EURO</name>
<feature type="coiled-coil region" evidence="1">
    <location>
        <begin position="96"/>
        <end position="127"/>
    </location>
</feature>
<sequence>MIIYFSNMPSDTPFSNNLSDDLVDVNLWQSLMDWPQVHNSEPHDPVDFIGNEIALPSEDPAEIESSSETHTPPTSVPSFAEAHPVQITLDPKDQLLRELAERVHLLETNLQREMRRNEEERERSEENKIMVRTWCRQLNAAVRVLQKSRRGT</sequence>
<proteinExistence type="predicted"/>
<organism evidence="3 4">
    <name type="scientific">Talaromyces proteolyticus</name>
    <dbReference type="NCBI Taxonomy" id="1131652"/>
    <lineage>
        <taxon>Eukaryota</taxon>
        <taxon>Fungi</taxon>
        <taxon>Dikarya</taxon>
        <taxon>Ascomycota</taxon>
        <taxon>Pezizomycotina</taxon>
        <taxon>Eurotiomycetes</taxon>
        <taxon>Eurotiomycetidae</taxon>
        <taxon>Eurotiales</taxon>
        <taxon>Trichocomaceae</taxon>
        <taxon>Talaromyces</taxon>
        <taxon>Talaromyces sect. Bacilispori</taxon>
    </lineage>
</organism>
<dbReference type="GeneID" id="70247301"/>
<dbReference type="AlphaFoldDB" id="A0AAD4KGY2"/>
<feature type="region of interest" description="Disordered" evidence="2">
    <location>
        <begin position="51"/>
        <end position="82"/>
    </location>
</feature>
<dbReference type="Proteomes" id="UP001201262">
    <property type="component" value="Unassembled WGS sequence"/>
</dbReference>
<keyword evidence="4" id="KW-1185">Reference proteome</keyword>
<protein>
    <submittedName>
        <fullName evidence="3">Uncharacterized protein</fullName>
    </submittedName>
</protein>
<feature type="compositionally biased region" description="Low complexity" evidence="2">
    <location>
        <begin position="63"/>
        <end position="78"/>
    </location>
</feature>
<dbReference type="EMBL" id="JAJTJA010000011">
    <property type="protein sequence ID" value="KAH8691909.1"/>
    <property type="molecule type" value="Genomic_DNA"/>
</dbReference>
<reference evidence="3" key="1">
    <citation type="submission" date="2021-12" db="EMBL/GenBank/DDBJ databases">
        <title>Convergent genome expansion in fungi linked to evolution of root-endophyte symbiosis.</title>
        <authorList>
            <consortium name="DOE Joint Genome Institute"/>
            <person name="Ke Y.-H."/>
            <person name="Bonito G."/>
            <person name="Liao H.-L."/>
            <person name="Looney B."/>
            <person name="Rojas-Flechas A."/>
            <person name="Nash J."/>
            <person name="Hameed K."/>
            <person name="Schadt C."/>
            <person name="Martin F."/>
            <person name="Crous P.W."/>
            <person name="Miettinen O."/>
            <person name="Magnuson J.K."/>
            <person name="Labbe J."/>
            <person name="Jacobson D."/>
            <person name="Doktycz M.J."/>
            <person name="Veneault-Fourrey C."/>
            <person name="Kuo A."/>
            <person name="Mondo S."/>
            <person name="Calhoun S."/>
            <person name="Riley R."/>
            <person name="Ohm R."/>
            <person name="LaButti K."/>
            <person name="Andreopoulos B."/>
            <person name="Pangilinan J."/>
            <person name="Nolan M."/>
            <person name="Tritt A."/>
            <person name="Clum A."/>
            <person name="Lipzen A."/>
            <person name="Daum C."/>
            <person name="Barry K."/>
            <person name="Grigoriev I.V."/>
            <person name="Vilgalys R."/>
        </authorList>
    </citation>
    <scope>NUCLEOTIDE SEQUENCE</scope>
    <source>
        <strain evidence="3">PMI_201</strain>
    </source>
</reference>
<accession>A0AAD4KGY2</accession>
<evidence type="ECO:0000313" key="3">
    <source>
        <dbReference type="EMBL" id="KAH8691909.1"/>
    </source>
</evidence>